<keyword evidence="3" id="KW-1185">Reference proteome</keyword>
<feature type="transmembrane region" description="Helical" evidence="1">
    <location>
        <begin position="50"/>
        <end position="70"/>
    </location>
</feature>
<keyword evidence="1" id="KW-0812">Transmembrane</keyword>
<dbReference type="AlphaFoldDB" id="A0AA36EPT7"/>
<evidence type="ECO:0000313" key="2">
    <source>
        <dbReference type="EMBL" id="CAI9303343.1"/>
    </source>
</evidence>
<accession>A0AA36EPT7</accession>
<dbReference type="EMBL" id="OX465085">
    <property type="protein sequence ID" value="CAI9303343.1"/>
    <property type="molecule type" value="Genomic_DNA"/>
</dbReference>
<evidence type="ECO:0000313" key="3">
    <source>
        <dbReference type="Proteomes" id="UP001177003"/>
    </source>
</evidence>
<name>A0AA36EPT7_LACSI</name>
<evidence type="ECO:0000256" key="1">
    <source>
        <dbReference type="SAM" id="Phobius"/>
    </source>
</evidence>
<sequence>MGRNSWQKKTSYAILNIFKAKKTRGDEEDAWDDSLKAYKVFPSDQDGVRWVAEPDFLVFIMFIPYIVLYQQNNSNAMLISTFYKLLVHFSMSAVNLISHGMLIHKFRLSYIETKVKNMVLRAEAFFRHKCMAIYKLEEKCHECTPS</sequence>
<organism evidence="2 3">
    <name type="scientific">Lactuca saligna</name>
    <name type="common">Willowleaf lettuce</name>
    <dbReference type="NCBI Taxonomy" id="75948"/>
    <lineage>
        <taxon>Eukaryota</taxon>
        <taxon>Viridiplantae</taxon>
        <taxon>Streptophyta</taxon>
        <taxon>Embryophyta</taxon>
        <taxon>Tracheophyta</taxon>
        <taxon>Spermatophyta</taxon>
        <taxon>Magnoliopsida</taxon>
        <taxon>eudicotyledons</taxon>
        <taxon>Gunneridae</taxon>
        <taxon>Pentapetalae</taxon>
        <taxon>asterids</taxon>
        <taxon>campanulids</taxon>
        <taxon>Asterales</taxon>
        <taxon>Asteraceae</taxon>
        <taxon>Cichorioideae</taxon>
        <taxon>Cichorieae</taxon>
        <taxon>Lactucinae</taxon>
        <taxon>Lactuca</taxon>
    </lineage>
</organism>
<protein>
    <submittedName>
        <fullName evidence="2">Uncharacterized protein</fullName>
    </submittedName>
</protein>
<gene>
    <name evidence="2" type="ORF">LSALG_LOCUS41790</name>
</gene>
<keyword evidence="1" id="KW-1133">Transmembrane helix</keyword>
<dbReference type="Proteomes" id="UP001177003">
    <property type="component" value="Chromosome 9"/>
</dbReference>
<reference evidence="2" key="1">
    <citation type="submission" date="2023-04" db="EMBL/GenBank/DDBJ databases">
        <authorList>
            <person name="Vijverberg K."/>
            <person name="Xiong W."/>
            <person name="Schranz E."/>
        </authorList>
    </citation>
    <scope>NUCLEOTIDE SEQUENCE</scope>
</reference>
<keyword evidence="1" id="KW-0472">Membrane</keyword>
<proteinExistence type="predicted"/>